<dbReference type="RefSeq" id="XP_027190474.1">
    <property type="nucleotide sequence ID" value="XM_027334673.1"/>
</dbReference>
<feature type="non-terminal residue" evidence="3">
    <location>
        <position position="1"/>
    </location>
</feature>
<name>A0A3Q7XA30_CICAR</name>
<sequence>TLSTSTFCSVSLNDAAVGKVASTIEEQFPKDDEFRVSKSKPSPSNSIPLPLAFQTPSMPSKGNPSQIVKDLSSPSLVRRELEELVSKKHLDSKNLSLLTDFLVKHPSVLLRDTSLSNRYKGYAYNCLAELLKFLLTNSVLDVLGSSQNEFVQLLQDVRRCAFDKDWLDGVEKRALTSSEAVLESIIQKEAEILETKAALSAPLGY</sequence>
<reference evidence="2" key="1">
    <citation type="journal article" date="2013" name="Nat. Biotechnol.">
        <title>Draft genome sequence of chickpea (Cicer arietinum) provides a resource for trait improvement.</title>
        <authorList>
            <person name="Varshney R.K."/>
            <person name="Song C."/>
            <person name="Saxena R.K."/>
            <person name="Azam S."/>
            <person name="Yu S."/>
            <person name="Sharpe A.G."/>
            <person name="Cannon S."/>
            <person name="Baek J."/>
            <person name="Rosen B.D."/>
            <person name="Tar'an B."/>
            <person name="Millan T."/>
            <person name="Zhang X."/>
            <person name="Ramsay L.D."/>
            <person name="Iwata A."/>
            <person name="Wang Y."/>
            <person name="Nelson W."/>
            <person name="Farmer A.D."/>
            <person name="Gaur P.M."/>
            <person name="Soderlund C."/>
            <person name="Penmetsa R.V."/>
            <person name="Xu C."/>
            <person name="Bharti A.K."/>
            <person name="He W."/>
            <person name="Winter P."/>
            <person name="Zhao S."/>
            <person name="Hane J.K."/>
            <person name="Carrasquilla-Garcia N."/>
            <person name="Condie J.A."/>
            <person name="Upadhyaya H.D."/>
            <person name="Luo M.C."/>
            <person name="Thudi M."/>
            <person name="Gowda C.L."/>
            <person name="Singh N.P."/>
            <person name="Lichtenzveig J."/>
            <person name="Gali K.K."/>
            <person name="Rubio J."/>
            <person name="Nadarajan N."/>
            <person name="Dolezel J."/>
            <person name="Bansal K.C."/>
            <person name="Xu X."/>
            <person name="Edwards D."/>
            <person name="Zhang G."/>
            <person name="Kahl G."/>
            <person name="Gil J."/>
            <person name="Singh K.B."/>
            <person name="Datta S.K."/>
            <person name="Jackson S.A."/>
            <person name="Wang J."/>
            <person name="Cook D.R."/>
        </authorList>
    </citation>
    <scope>NUCLEOTIDE SEQUENCE [LARGE SCALE GENOMIC DNA]</scope>
    <source>
        <strain evidence="2">cv. CDC Frontier</strain>
    </source>
</reference>
<evidence type="ECO:0000313" key="2">
    <source>
        <dbReference type="Proteomes" id="UP000087171"/>
    </source>
</evidence>
<feature type="compositionally biased region" description="Low complexity" evidence="1">
    <location>
        <begin position="39"/>
        <end position="51"/>
    </location>
</feature>
<dbReference type="PaxDb" id="3827-XP_004499741.1"/>
<accession>A0A3Q7XA30</accession>
<organism evidence="2 3">
    <name type="scientific">Cicer arietinum</name>
    <name type="common">Chickpea</name>
    <name type="synonym">Garbanzo</name>
    <dbReference type="NCBI Taxonomy" id="3827"/>
    <lineage>
        <taxon>Eukaryota</taxon>
        <taxon>Viridiplantae</taxon>
        <taxon>Streptophyta</taxon>
        <taxon>Embryophyta</taxon>
        <taxon>Tracheophyta</taxon>
        <taxon>Spermatophyta</taxon>
        <taxon>Magnoliopsida</taxon>
        <taxon>eudicotyledons</taxon>
        <taxon>Gunneridae</taxon>
        <taxon>Pentapetalae</taxon>
        <taxon>rosids</taxon>
        <taxon>fabids</taxon>
        <taxon>Fabales</taxon>
        <taxon>Fabaceae</taxon>
        <taxon>Papilionoideae</taxon>
        <taxon>50 kb inversion clade</taxon>
        <taxon>NPAAA clade</taxon>
        <taxon>Hologalegina</taxon>
        <taxon>IRL clade</taxon>
        <taxon>Cicereae</taxon>
        <taxon>Cicer</taxon>
    </lineage>
</organism>
<gene>
    <name evidence="3" type="primary">LOC113786659</name>
</gene>
<evidence type="ECO:0000256" key="1">
    <source>
        <dbReference type="SAM" id="MobiDB-lite"/>
    </source>
</evidence>
<dbReference type="Proteomes" id="UP000087171">
    <property type="component" value="Chromosome Ca5"/>
</dbReference>
<reference evidence="3" key="2">
    <citation type="submission" date="2025-08" db="UniProtKB">
        <authorList>
            <consortium name="RefSeq"/>
        </authorList>
    </citation>
    <scope>IDENTIFICATION</scope>
    <source>
        <tissue evidence="3">Etiolated seedlings</tissue>
    </source>
</reference>
<feature type="compositionally biased region" description="Polar residues" evidence="1">
    <location>
        <begin position="54"/>
        <end position="66"/>
    </location>
</feature>
<protein>
    <submittedName>
        <fullName evidence="3">Uncharacterized protein LOC113786659</fullName>
    </submittedName>
</protein>
<keyword evidence="2" id="KW-1185">Reference proteome</keyword>
<dbReference type="KEGG" id="cam:113786659"/>
<proteinExistence type="predicted"/>
<feature type="region of interest" description="Disordered" evidence="1">
    <location>
        <begin position="31"/>
        <end position="69"/>
    </location>
</feature>
<dbReference type="AlphaFoldDB" id="A0A3Q7XA30"/>
<evidence type="ECO:0000313" key="3">
    <source>
        <dbReference type="RefSeq" id="XP_027190474.1"/>
    </source>
</evidence>
<dbReference type="OrthoDB" id="1431000at2759"/>